<dbReference type="GO" id="GO:0006260">
    <property type="term" value="P:DNA replication"/>
    <property type="evidence" value="ECO:0007669"/>
    <property type="project" value="InterPro"/>
</dbReference>
<evidence type="ECO:0000313" key="1">
    <source>
        <dbReference type="EMBL" id="EKC60763.1"/>
    </source>
</evidence>
<protein>
    <submittedName>
        <fullName evidence="1">Anaerobic ribonucleoside-triphosphate reductase</fullName>
    </submittedName>
</protein>
<proteinExistence type="predicted"/>
<accession>K1ST69</accession>
<name>K1ST69_9ZZZZ</name>
<dbReference type="GO" id="GO:0009265">
    <property type="term" value="P:2'-deoxyribonucleotide biosynthetic process"/>
    <property type="evidence" value="ECO:0007669"/>
    <property type="project" value="TreeGrafter"/>
</dbReference>
<dbReference type="GO" id="GO:0031250">
    <property type="term" value="C:anaerobic ribonucleoside-triphosphate reductase complex"/>
    <property type="evidence" value="ECO:0007669"/>
    <property type="project" value="TreeGrafter"/>
</dbReference>
<reference evidence="1" key="1">
    <citation type="journal article" date="2013" name="Environ. Microbiol.">
        <title>Microbiota from the distal guts of lean and obese adolescents exhibit partial functional redundancy besides clear differences in community structure.</title>
        <authorList>
            <person name="Ferrer M."/>
            <person name="Ruiz A."/>
            <person name="Lanza F."/>
            <person name="Haange S.B."/>
            <person name="Oberbach A."/>
            <person name="Till H."/>
            <person name="Bargiela R."/>
            <person name="Campoy C."/>
            <person name="Segura M.T."/>
            <person name="Richter M."/>
            <person name="von Bergen M."/>
            <person name="Seifert J."/>
            <person name="Suarez A."/>
        </authorList>
    </citation>
    <scope>NUCLEOTIDE SEQUENCE</scope>
</reference>
<dbReference type="PANTHER" id="PTHR21075:SF0">
    <property type="entry name" value="ANAEROBIC RIBONUCLEOSIDE-TRIPHOSPHATE REDUCTASE"/>
    <property type="match status" value="1"/>
</dbReference>
<dbReference type="Pfam" id="PF13597">
    <property type="entry name" value="NRDD"/>
    <property type="match status" value="1"/>
</dbReference>
<gene>
    <name evidence="1" type="ORF">LEA_12699</name>
</gene>
<dbReference type="AlphaFoldDB" id="K1ST69"/>
<dbReference type="GO" id="GO:0008998">
    <property type="term" value="F:ribonucleoside-triphosphate reductase (thioredoxin) activity"/>
    <property type="evidence" value="ECO:0007669"/>
    <property type="project" value="InterPro"/>
</dbReference>
<dbReference type="PANTHER" id="PTHR21075">
    <property type="entry name" value="ANAEROBIC RIBONUCLEOSIDE-TRIPHOSPHATE REDUCTASE"/>
    <property type="match status" value="1"/>
</dbReference>
<dbReference type="InterPro" id="IPR012833">
    <property type="entry name" value="NrdD"/>
</dbReference>
<dbReference type="SUPFAM" id="SSF51998">
    <property type="entry name" value="PFL-like glycyl radical enzymes"/>
    <property type="match status" value="1"/>
</dbReference>
<dbReference type="GO" id="GO:0004748">
    <property type="term" value="F:ribonucleoside-diphosphate reductase activity, thioredoxin disulfide as acceptor"/>
    <property type="evidence" value="ECO:0007669"/>
    <property type="project" value="TreeGrafter"/>
</dbReference>
<comment type="caution">
    <text evidence="1">The sequence shown here is derived from an EMBL/GenBank/DDBJ whole genome shotgun (WGS) entry which is preliminary data.</text>
</comment>
<feature type="non-terminal residue" evidence="1">
    <location>
        <position position="1"/>
    </location>
</feature>
<organism evidence="1">
    <name type="scientific">human gut metagenome</name>
    <dbReference type="NCBI Taxonomy" id="408170"/>
    <lineage>
        <taxon>unclassified sequences</taxon>
        <taxon>metagenomes</taxon>
        <taxon>organismal metagenomes</taxon>
    </lineage>
</organism>
<dbReference type="EMBL" id="AJWY01008597">
    <property type="protein sequence ID" value="EKC60763.1"/>
    <property type="molecule type" value="Genomic_DNA"/>
</dbReference>
<sequence>NRALVRKKNTTDESILGLIKNQNMEMLEDGTRKNAVLASSQRDYIAGEVSKDLTKRLLLPEKIVKAHEEGVLYFHDMDYFLQPIFNSSVINIGDMLDNGTVINGKLIESPKSFRVACTVLAQILATVASTQYGGQSVDISHLGKYVRKSYEKFKEEFGGVPSKEILDKKIKEEVTSGVQILQYQINTLMTTNGRSPLVSLFMYLREGDEYIKENALIIEEILKTKN</sequence>
<dbReference type="Gene3D" id="3.20.70.20">
    <property type="match status" value="1"/>
</dbReference>